<proteinExistence type="predicted"/>
<dbReference type="OrthoDB" id="10645305at2759"/>
<feature type="compositionally biased region" description="Acidic residues" evidence="2">
    <location>
        <begin position="51"/>
        <end position="65"/>
    </location>
</feature>
<evidence type="ECO:0000256" key="2">
    <source>
        <dbReference type="SAM" id="MobiDB-lite"/>
    </source>
</evidence>
<evidence type="ECO:0000313" key="4">
    <source>
        <dbReference type="Proteomes" id="UP000813385"/>
    </source>
</evidence>
<gene>
    <name evidence="3" type="ORF">B0T11DRAFT_331726</name>
</gene>
<name>A0A8K0TE77_9PEZI</name>
<feature type="compositionally biased region" description="Basic and acidic residues" evidence="2">
    <location>
        <begin position="21"/>
        <end position="35"/>
    </location>
</feature>
<organism evidence="3 4">
    <name type="scientific">Plectosphaerella cucumerina</name>
    <dbReference type="NCBI Taxonomy" id="40658"/>
    <lineage>
        <taxon>Eukaryota</taxon>
        <taxon>Fungi</taxon>
        <taxon>Dikarya</taxon>
        <taxon>Ascomycota</taxon>
        <taxon>Pezizomycotina</taxon>
        <taxon>Sordariomycetes</taxon>
        <taxon>Hypocreomycetidae</taxon>
        <taxon>Glomerellales</taxon>
        <taxon>Plectosphaerellaceae</taxon>
        <taxon>Plectosphaerella</taxon>
    </lineage>
</organism>
<feature type="coiled-coil region" evidence="1">
    <location>
        <begin position="141"/>
        <end position="177"/>
    </location>
</feature>
<accession>A0A8K0TE77</accession>
<dbReference type="EMBL" id="JAGPXD010000005">
    <property type="protein sequence ID" value="KAH7353821.1"/>
    <property type="molecule type" value="Genomic_DNA"/>
</dbReference>
<reference evidence="3" key="1">
    <citation type="journal article" date="2021" name="Nat. Commun.">
        <title>Genetic determinants of endophytism in the Arabidopsis root mycobiome.</title>
        <authorList>
            <person name="Mesny F."/>
            <person name="Miyauchi S."/>
            <person name="Thiergart T."/>
            <person name="Pickel B."/>
            <person name="Atanasova L."/>
            <person name="Karlsson M."/>
            <person name="Huettel B."/>
            <person name="Barry K.W."/>
            <person name="Haridas S."/>
            <person name="Chen C."/>
            <person name="Bauer D."/>
            <person name="Andreopoulos W."/>
            <person name="Pangilinan J."/>
            <person name="LaButti K."/>
            <person name="Riley R."/>
            <person name="Lipzen A."/>
            <person name="Clum A."/>
            <person name="Drula E."/>
            <person name="Henrissat B."/>
            <person name="Kohler A."/>
            <person name="Grigoriev I.V."/>
            <person name="Martin F.M."/>
            <person name="Hacquard S."/>
        </authorList>
    </citation>
    <scope>NUCLEOTIDE SEQUENCE</scope>
    <source>
        <strain evidence="3">MPI-CAGE-AT-0016</strain>
    </source>
</reference>
<keyword evidence="4" id="KW-1185">Reference proteome</keyword>
<evidence type="ECO:0000313" key="3">
    <source>
        <dbReference type="EMBL" id="KAH7353821.1"/>
    </source>
</evidence>
<evidence type="ECO:0000256" key="1">
    <source>
        <dbReference type="SAM" id="Coils"/>
    </source>
</evidence>
<comment type="caution">
    <text evidence="3">The sequence shown here is derived from an EMBL/GenBank/DDBJ whole genome shotgun (WGS) entry which is preliminary data.</text>
</comment>
<keyword evidence="1" id="KW-0175">Coiled coil</keyword>
<sequence>MALKRMNQGAKRSGPNFDKQGNLDRIEKSLKEAEAMTRAQKKRLLKAAPKEEEEGEDEEMGEGEQDQGNAIRRVSGKPRTKVKLTITDMPYKPVGGHINHHCPRKEHSSPKDCITGRCFALCPVCGHSVSNYGGTKCITCANNAKREAAKMAIEKKAAEDAARIEAARRKKEEETKKPRKQRWTAAKKAEAKAAGTRAMVVRAGILKKVGRTGAKAKKMKKEFPELSSDDELTVKVAVLLYRYCEDLIWKF</sequence>
<dbReference type="AlphaFoldDB" id="A0A8K0TE77"/>
<protein>
    <submittedName>
        <fullName evidence="3">Uncharacterized protein</fullName>
    </submittedName>
</protein>
<feature type="region of interest" description="Disordered" evidence="2">
    <location>
        <begin position="1"/>
        <end position="80"/>
    </location>
</feature>
<dbReference type="Proteomes" id="UP000813385">
    <property type="component" value="Unassembled WGS sequence"/>
</dbReference>